<accession>A0A0D7A6G3</accession>
<dbReference type="GO" id="GO:0005634">
    <property type="term" value="C:nucleus"/>
    <property type="evidence" value="ECO:0007669"/>
    <property type="project" value="TreeGrafter"/>
</dbReference>
<proteinExistence type="inferred from homology"/>
<dbReference type="GO" id="GO:0005829">
    <property type="term" value="C:cytosol"/>
    <property type="evidence" value="ECO:0007669"/>
    <property type="project" value="TreeGrafter"/>
</dbReference>
<dbReference type="PANTHER" id="PTHR32226">
    <property type="entry name" value="TELO2-INTERACTING PROTEIN 2"/>
    <property type="match status" value="1"/>
</dbReference>
<evidence type="ECO:0008006" key="4">
    <source>
        <dbReference type="Google" id="ProtNLM"/>
    </source>
</evidence>
<dbReference type="SUPFAM" id="SSF48371">
    <property type="entry name" value="ARM repeat"/>
    <property type="match status" value="1"/>
</dbReference>
<dbReference type="InterPro" id="IPR016024">
    <property type="entry name" value="ARM-type_fold"/>
</dbReference>
<evidence type="ECO:0000256" key="1">
    <source>
        <dbReference type="ARBA" id="ARBA00034736"/>
    </source>
</evidence>
<dbReference type="GO" id="GO:0110078">
    <property type="term" value="C:TTT Hsp90 cochaperone complex"/>
    <property type="evidence" value="ECO:0007669"/>
    <property type="project" value="InterPro"/>
</dbReference>
<protein>
    <recommendedName>
        <fullName evidence="4">ARM repeat-containing protein</fullName>
    </recommendedName>
</protein>
<reference evidence="2 3" key="1">
    <citation type="journal article" date="2015" name="Fungal Genet. Biol.">
        <title>Evolution of novel wood decay mechanisms in Agaricales revealed by the genome sequences of Fistulina hepatica and Cylindrobasidium torrendii.</title>
        <authorList>
            <person name="Floudas D."/>
            <person name="Held B.W."/>
            <person name="Riley R."/>
            <person name="Nagy L.G."/>
            <person name="Koehler G."/>
            <person name="Ransdell A.S."/>
            <person name="Younus H."/>
            <person name="Chow J."/>
            <person name="Chiniquy J."/>
            <person name="Lipzen A."/>
            <person name="Tritt A."/>
            <person name="Sun H."/>
            <person name="Haridas S."/>
            <person name="LaButti K."/>
            <person name="Ohm R.A."/>
            <person name="Kues U."/>
            <person name="Blanchette R.A."/>
            <person name="Grigoriev I.V."/>
            <person name="Minto R.E."/>
            <person name="Hibbett D.S."/>
        </authorList>
    </citation>
    <scope>NUCLEOTIDE SEQUENCE [LARGE SCALE GENOMIC DNA]</scope>
    <source>
        <strain evidence="2 3">ATCC 64428</strain>
    </source>
</reference>
<organism evidence="2 3">
    <name type="scientific">Fistulina hepatica ATCC 64428</name>
    <dbReference type="NCBI Taxonomy" id="1128425"/>
    <lineage>
        <taxon>Eukaryota</taxon>
        <taxon>Fungi</taxon>
        <taxon>Dikarya</taxon>
        <taxon>Basidiomycota</taxon>
        <taxon>Agaricomycotina</taxon>
        <taxon>Agaricomycetes</taxon>
        <taxon>Agaricomycetidae</taxon>
        <taxon>Agaricales</taxon>
        <taxon>Fistulinaceae</taxon>
        <taxon>Fistulina</taxon>
    </lineage>
</organism>
<gene>
    <name evidence="2" type="ORF">FISHEDRAFT_48262</name>
</gene>
<dbReference type="OrthoDB" id="6417021at2759"/>
<keyword evidence="3" id="KW-1185">Reference proteome</keyword>
<dbReference type="PANTHER" id="PTHR32226:SF2">
    <property type="entry name" value="TELO2-INTERACTING PROTEIN 2"/>
    <property type="match status" value="1"/>
</dbReference>
<dbReference type="EMBL" id="KN882045">
    <property type="protein sequence ID" value="KIY45969.1"/>
    <property type="molecule type" value="Genomic_DNA"/>
</dbReference>
<dbReference type="InterPro" id="IPR018870">
    <property type="entry name" value="Tti2"/>
</dbReference>
<dbReference type="Proteomes" id="UP000054144">
    <property type="component" value="Unassembled WGS sequence"/>
</dbReference>
<dbReference type="AlphaFoldDB" id="A0A0D7A6G3"/>
<comment type="similarity">
    <text evidence="1">Belongs to the TTI2 family.</text>
</comment>
<evidence type="ECO:0000313" key="3">
    <source>
        <dbReference type="Proteomes" id="UP000054144"/>
    </source>
</evidence>
<evidence type="ECO:0000313" key="2">
    <source>
        <dbReference type="EMBL" id="KIY45969.1"/>
    </source>
</evidence>
<dbReference type="Pfam" id="PF10521">
    <property type="entry name" value="Tti2"/>
    <property type="match status" value="1"/>
</dbReference>
<sequence>MDPSFSDVVNDLKVPDDFNKYTECIEFEDTDALNRLHEWRDKVPQLLAELKSLLEKKLDHRTLDVPGAAHIGAVVLAFVNEDDPWVHPASCNLARDILDFLSIDTVDAVTHILVHIIKPLFQSNPHPRLNAGGRSLPRVAGGADAVQDVFECQKWKTHPGVSNVLLWCVEHIDDSHYERLWPLLIPPVMTLLDDYQIQQKLRGVQLVQVMLQRVPVSVLKRTGIDILLQKASLSSIRESPQLLSSAIRASLTLTLLTTKEGTSERFDQLCTLVGDGIIGSIWTYSSTKHDVMTASLKALPPVTRALGIGNARFMRALIPQLVHPLTIPAPVVMQEAALQALDALCDECKPCIHRWKGTILDGVVKAWVRSCDSSAAPDIREFQGIYLCEALRANDVFTASTGDLDNLRLSLGKECKKLVGICPSAKSVSIGAIGIYHRSRFSG</sequence>
<name>A0A0D7A6G3_9AGAR</name>